<dbReference type="RefSeq" id="WP_075736780.1">
    <property type="nucleotide sequence ID" value="NZ_CP009250.1"/>
</dbReference>
<evidence type="ECO:0000259" key="1">
    <source>
        <dbReference type="Pfam" id="PF01656"/>
    </source>
</evidence>
<organism evidence="2 3">
    <name type="scientific">Corynebacterium phocae</name>
    <dbReference type="NCBI Taxonomy" id="161895"/>
    <lineage>
        <taxon>Bacteria</taxon>
        <taxon>Bacillati</taxon>
        <taxon>Actinomycetota</taxon>
        <taxon>Actinomycetes</taxon>
        <taxon>Mycobacteriales</taxon>
        <taxon>Corynebacteriaceae</taxon>
        <taxon>Corynebacterium</taxon>
    </lineage>
</organism>
<dbReference type="EMBL" id="CP009250">
    <property type="protein sequence ID" value="APT93829.1"/>
    <property type="molecule type" value="Genomic_DNA"/>
</dbReference>
<dbReference type="InterPro" id="IPR027417">
    <property type="entry name" value="P-loop_NTPase"/>
</dbReference>
<evidence type="ECO:0000313" key="3">
    <source>
        <dbReference type="Proteomes" id="UP000185491"/>
    </source>
</evidence>
<dbReference type="CDD" id="cd02042">
    <property type="entry name" value="ParAB_family"/>
    <property type="match status" value="1"/>
</dbReference>
<dbReference type="InterPro" id="IPR002586">
    <property type="entry name" value="CobQ/CobB/MinD/ParA_Nub-bd_dom"/>
</dbReference>
<proteinExistence type="predicted"/>
<evidence type="ECO:0000313" key="2">
    <source>
        <dbReference type="EMBL" id="APT93829.1"/>
    </source>
</evidence>
<feature type="domain" description="CobQ/CobB/MinD/ParA nucleotide binding" evidence="1">
    <location>
        <begin position="3"/>
        <end position="170"/>
    </location>
</feature>
<reference evidence="2 3" key="1">
    <citation type="submission" date="2014-08" db="EMBL/GenBank/DDBJ databases">
        <title>Complete genome sequence of Corynebacterium phocae M408/89/1(T)(=DSM 44612(T)), isolated from the common seal (Phoca vitulina).</title>
        <authorList>
            <person name="Ruckert C."/>
            <person name="Albersmeier A."/>
            <person name="Winkler A."/>
            <person name="Kalinowski J."/>
        </authorList>
    </citation>
    <scope>NUCLEOTIDE SEQUENCE [LARGE SCALE GENOMIC DNA]</scope>
    <source>
        <strain evidence="2 3">M408/89/1</strain>
        <plasmid evidence="3">Plasmid pcpho</plasmid>
    </source>
</reference>
<dbReference type="Gene3D" id="3.40.50.300">
    <property type="entry name" value="P-loop containing nucleotide triphosphate hydrolases"/>
    <property type="match status" value="1"/>
</dbReference>
<name>A0A1L7D6Q1_9CORY</name>
<dbReference type="PANTHER" id="PTHR13696">
    <property type="entry name" value="P-LOOP CONTAINING NUCLEOSIDE TRIPHOSPHATE HYDROLASE"/>
    <property type="match status" value="1"/>
</dbReference>
<dbReference type="AlphaFoldDB" id="A0A1L7D6Q1"/>
<dbReference type="InterPro" id="IPR050678">
    <property type="entry name" value="DNA_Partitioning_ATPase"/>
</dbReference>
<gene>
    <name evidence="2" type="ORF">CPHO_12445</name>
</gene>
<protein>
    <submittedName>
        <fullName evidence="2">Chromosome partitioning protein ParA</fullName>
    </submittedName>
</protein>
<dbReference type="KEGG" id="cpho:CPHO_12445"/>
<keyword evidence="3" id="KW-1185">Reference proteome</keyword>
<dbReference type="PANTHER" id="PTHR13696:SF96">
    <property type="entry name" value="COBQ_COBB_MIND_PARA NUCLEOTIDE BINDING DOMAIN-CONTAINING PROTEIN"/>
    <property type="match status" value="1"/>
</dbReference>
<dbReference type="Pfam" id="PF01656">
    <property type="entry name" value="CbiA"/>
    <property type="match status" value="1"/>
</dbReference>
<keyword evidence="2" id="KW-0614">Plasmid</keyword>
<sequence>MRIAFVHTKGGVGKTTGAVLLAAAAHARGLAVEVFDADPQGSATRWAEVASATGDPLPFPIRPVTARVLRSAPVVDGWQIVDTPPGTAAEIQAAIDTADLVIIPTHPTPIDIDRVWPTLETVEHRMTGVLLVGVQERRRLYRDTREVFESQGVATFYNFIPEREALKAAFGTNPTELFTFPDICQEILDIEEMD</sequence>
<dbReference type="Proteomes" id="UP000185491">
    <property type="component" value="Plasmid pCpho"/>
</dbReference>
<accession>A0A1L7D6Q1</accession>
<dbReference type="SUPFAM" id="SSF52540">
    <property type="entry name" value="P-loop containing nucleoside triphosphate hydrolases"/>
    <property type="match status" value="1"/>
</dbReference>
<dbReference type="PIRSF" id="PIRSF009320">
    <property type="entry name" value="Nuc_binding_HP_1000"/>
    <property type="match status" value="1"/>
</dbReference>
<geneLocation type="plasmid" evidence="3">
    <name>pcpho</name>
</geneLocation>
<dbReference type="OrthoDB" id="9804460at2"/>